<organism evidence="2">
    <name type="scientific">Cladocopium goreaui</name>
    <dbReference type="NCBI Taxonomy" id="2562237"/>
    <lineage>
        <taxon>Eukaryota</taxon>
        <taxon>Sar</taxon>
        <taxon>Alveolata</taxon>
        <taxon>Dinophyceae</taxon>
        <taxon>Suessiales</taxon>
        <taxon>Symbiodiniaceae</taxon>
        <taxon>Cladocopium</taxon>
    </lineage>
</organism>
<name>A0A9P1DIX2_9DINO</name>
<feature type="compositionally biased region" description="Basic and acidic residues" evidence="1">
    <location>
        <begin position="312"/>
        <end position="322"/>
    </location>
</feature>
<feature type="compositionally biased region" description="Low complexity" evidence="1">
    <location>
        <begin position="149"/>
        <end position="162"/>
    </location>
</feature>
<feature type="compositionally biased region" description="Basic residues" evidence="1">
    <location>
        <begin position="651"/>
        <end position="669"/>
    </location>
</feature>
<evidence type="ECO:0000313" key="4">
    <source>
        <dbReference type="Proteomes" id="UP001152797"/>
    </source>
</evidence>
<dbReference type="AlphaFoldDB" id="A0A9P1DIX2"/>
<sequence>MAGKWPSRTWSCSEVLRGAAQVVDSMALPAADVVAAKRGLLSETADLDEQQLQALLEASLLLLSCEPCVAFKQFPVDFSRQETEKKISDHQMKGDLHAIVCSSFVDTSWTERWLFVKEEEHEQMLLDDLHASALHSVNKAVSEAEGPKPVATPARAEAAAPTAAPPDPVLQPRASLSPVAISVPPSAFATRADSLQVDSDSDIEMEEAKSREKPAGEAAKPTMETPTTPMATPTTPMATPRATPTTEDVQRQLHELQQKYAELLARQGDGQVPTHKGQKAAPTALAGAESSEKDAPTVAGSSTDRATAVAEGPDKHGAETGDTADLHEFYDLEKKDARADSNFLELSQHALYLRLKRLCTPSTKGVLNVSEDVYQQWQKGNREELSLALLKALKQYGTQDNAATRKQVRAEFANQMLKLKEMRTQKEEELEGGWYTEERMEKDLGYSKQLVSKVKAYCLRFKSVLCRKFVYDESVEEYFVQTADTVKVKKSELEAYQKMEGMDPGDAMPDVPRQALMPVAADALPPGSNAVEPSKEAAGTLEKFVEFVSECEAVLEALEKSFLELAECQHALETDGSSDALLAPTALSQQIQKAKDAARKPCVEILAKEHTFKLLSQEMKKNQGKRKNTPGDEEGDDHEPELEEGETAPKAKSKAKAKAKQGSKKPKGE</sequence>
<feature type="region of interest" description="Disordered" evidence="1">
    <location>
        <begin position="616"/>
        <end position="669"/>
    </location>
</feature>
<evidence type="ECO:0000256" key="1">
    <source>
        <dbReference type="SAM" id="MobiDB-lite"/>
    </source>
</evidence>
<keyword evidence="4" id="KW-1185">Reference proteome</keyword>
<proteinExistence type="predicted"/>
<feature type="region of interest" description="Disordered" evidence="1">
    <location>
        <begin position="140"/>
        <end position="172"/>
    </location>
</feature>
<feature type="region of interest" description="Disordered" evidence="1">
    <location>
        <begin position="198"/>
        <end position="248"/>
    </location>
</feature>
<dbReference type="Proteomes" id="UP001152797">
    <property type="component" value="Unassembled WGS sequence"/>
</dbReference>
<accession>A0A9P1DIX2</accession>
<dbReference type="EMBL" id="CAMXCT030004957">
    <property type="protein sequence ID" value="CAL4798194.1"/>
    <property type="molecule type" value="Genomic_DNA"/>
</dbReference>
<evidence type="ECO:0000313" key="2">
    <source>
        <dbReference type="EMBL" id="CAI4010882.1"/>
    </source>
</evidence>
<feature type="compositionally biased region" description="Low complexity" evidence="1">
    <location>
        <begin position="217"/>
        <end position="247"/>
    </location>
</feature>
<comment type="caution">
    <text evidence="2">The sequence shown here is derived from an EMBL/GenBank/DDBJ whole genome shotgun (WGS) entry which is preliminary data.</text>
</comment>
<feature type="compositionally biased region" description="Basic and acidic residues" evidence="1">
    <location>
        <begin position="206"/>
        <end position="215"/>
    </location>
</feature>
<evidence type="ECO:0000313" key="3">
    <source>
        <dbReference type="EMBL" id="CAL4798194.1"/>
    </source>
</evidence>
<dbReference type="EMBL" id="CAMXCT020004957">
    <property type="protein sequence ID" value="CAL1164257.1"/>
    <property type="molecule type" value="Genomic_DNA"/>
</dbReference>
<reference evidence="2" key="1">
    <citation type="submission" date="2022-10" db="EMBL/GenBank/DDBJ databases">
        <authorList>
            <person name="Chen Y."/>
            <person name="Dougan E. K."/>
            <person name="Chan C."/>
            <person name="Rhodes N."/>
            <person name="Thang M."/>
        </authorList>
    </citation>
    <scope>NUCLEOTIDE SEQUENCE</scope>
</reference>
<protein>
    <submittedName>
        <fullName evidence="2">Uncharacterized protein</fullName>
    </submittedName>
</protein>
<dbReference type="EMBL" id="CAMXCT010004957">
    <property type="protein sequence ID" value="CAI4010882.1"/>
    <property type="molecule type" value="Genomic_DNA"/>
</dbReference>
<feature type="compositionally biased region" description="Acidic residues" evidence="1">
    <location>
        <begin position="631"/>
        <end position="646"/>
    </location>
</feature>
<reference evidence="3 4" key="2">
    <citation type="submission" date="2024-05" db="EMBL/GenBank/DDBJ databases">
        <authorList>
            <person name="Chen Y."/>
            <person name="Shah S."/>
            <person name="Dougan E. K."/>
            <person name="Thang M."/>
            <person name="Chan C."/>
        </authorList>
    </citation>
    <scope>NUCLEOTIDE SEQUENCE [LARGE SCALE GENOMIC DNA]</scope>
</reference>
<gene>
    <name evidence="2" type="ORF">C1SCF055_LOCUS36103</name>
</gene>
<feature type="region of interest" description="Disordered" evidence="1">
    <location>
        <begin position="269"/>
        <end position="322"/>
    </location>
</feature>